<dbReference type="Proteomes" id="UP000181981">
    <property type="component" value="Unassembled WGS sequence"/>
</dbReference>
<dbReference type="PANTHER" id="PTHR43441:SF12">
    <property type="entry name" value="RIBOSOMAL N-ACETYLTRANSFERASE YDAF-RELATED"/>
    <property type="match status" value="1"/>
</dbReference>
<dbReference type="AlphaFoldDB" id="X5DG24"/>
<dbReference type="PROSITE" id="PS51186">
    <property type="entry name" value="GNAT"/>
    <property type="match status" value="1"/>
</dbReference>
<evidence type="ECO:0000259" key="1">
    <source>
        <dbReference type="PROSITE" id="PS51186"/>
    </source>
</evidence>
<dbReference type="PANTHER" id="PTHR43441">
    <property type="entry name" value="RIBOSOMAL-PROTEIN-SERINE ACETYLTRANSFERASE"/>
    <property type="match status" value="1"/>
</dbReference>
<proteinExistence type="predicted"/>
<organism evidence="3 5">
    <name type="scientific">Draconibacterium orientale</name>
    <dbReference type="NCBI Taxonomy" id="1168034"/>
    <lineage>
        <taxon>Bacteria</taxon>
        <taxon>Pseudomonadati</taxon>
        <taxon>Bacteroidota</taxon>
        <taxon>Bacteroidia</taxon>
        <taxon>Marinilabiliales</taxon>
        <taxon>Prolixibacteraceae</taxon>
        <taxon>Draconibacterium</taxon>
    </lineage>
</organism>
<dbReference type="HOGENOM" id="CLU_013985_3_0_10"/>
<evidence type="ECO:0000313" key="2">
    <source>
        <dbReference type="EMBL" id="AHW59337.1"/>
    </source>
</evidence>
<dbReference type="Pfam" id="PF13302">
    <property type="entry name" value="Acetyltransf_3"/>
    <property type="match status" value="1"/>
</dbReference>
<dbReference type="SUPFAM" id="SSF55729">
    <property type="entry name" value="Acyl-CoA N-acyltransferases (Nat)"/>
    <property type="match status" value="1"/>
</dbReference>
<dbReference type="STRING" id="1168034.FH5T_06240"/>
<dbReference type="eggNOG" id="COG1670">
    <property type="taxonomic scope" value="Bacteria"/>
</dbReference>
<protein>
    <submittedName>
        <fullName evidence="2">GCN5 family acetyltransferase</fullName>
    </submittedName>
    <submittedName>
        <fullName evidence="3">Ribosomal-protein-serine acetyltransferase</fullName>
    </submittedName>
</protein>
<keyword evidence="3" id="KW-0808">Transferase</keyword>
<accession>X5DG24</accession>
<dbReference type="InterPro" id="IPR016181">
    <property type="entry name" value="Acyl_CoA_acyltransferase"/>
</dbReference>
<sequence>MEHIRVNHKIRLELINSSMAEIVFQTIDRDREYLKKWLPFVQYTSKIEDTKAFIASITQSGNKSDLVYAIWYNEEFAGLIGFKDTDWVNRKTELGYWLAEKMQSKGIITSSVEKLIRFAFQKQKMNRIQIKVAEENLQSEKIPLKLGFVYEGTERQGEHHNTGYVNLKIYSKLKHEIAE</sequence>
<reference evidence="2 4" key="1">
    <citation type="submission" date="2014-03" db="EMBL/GenBank/DDBJ databases">
        <title>Complete genome sequence of a deeply braunched marine Bacteroidia bacterium Draconibacterium orientale type strain FH5T.</title>
        <authorList>
            <person name="Li X."/>
            <person name="Wang X."/>
            <person name="Xie Z."/>
            <person name="Du Z."/>
            <person name="Chen G."/>
        </authorList>
    </citation>
    <scope>NUCLEOTIDE SEQUENCE [LARGE SCALE GENOMIC DNA]</scope>
    <source>
        <strain evidence="2 4">FH5</strain>
    </source>
</reference>
<dbReference type="GO" id="GO:0005737">
    <property type="term" value="C:cytoplasm"/>
    <property type="evidence" value="ECO:0007669"/>
    <property type="project" value="TreeGrafter"/>
</dbReference>
<dbReference type="Proteomes" id="UP000023772">
    <property type="component" value="Chromosome"/>
</dbReference>
<reference evidence="3 5" key="2">
    <citation type="submission" date="2016-10" db="EMBL/GenBank/DDBJ databases">
        <authorList>
            <person name="de Groot N.N."/>
        </authorList>
    </citation>
    <scope>NUCLEOTIDE SEQUENCE [LARGE SCALE GENOMIC DNA]</scope>
    <source>
        <strain evidence="3 5">DSM 25947</strain>
    </source>
</reference>
<dbReference type="GO" id="GO:0008999">
    <property type="term" value="F:protein-N-terminal-alanine acetyltransferase activity"/>
    <property type="evidence" value="ECO:0007669"/>
    <property type="project" value="TreeGrafter"/>
</dbReference>
<evidence type="ECO:0000313" key="3">
    <source>
        <dbReference type="EMBL" id="SET83321.1"/>
    </source>
</evidence>
<dbReference type="InterPro" id="IPR051908">
    <property type="entry name" value="Ribosomal_N-acetyltransferase"/>
</dbReference>
<dbReference type="Gene3D" id="3.40.630.30">
    <property type="match status" value="1"/>
</dbReference>
<dbReference type="InterPro" id="IPR000182">
    <property type="entry name" value="GNAT_dom"/>
</dbReference>
<evidence type="ECO:0000313" key="5">
    <source>
        <dbReference type="Proteomes" id="UP000181981"/>
    </source>
</evidence>
<name>X5DG24_9BACT</name>
<dbReference type="RefSeq" id="WP_051567659.1">
    <property type="nucleotide sequence ID" value="NZ_FOHT01000025.1"/>
</dbReference>
<evidence type="ECO:0000313" key="4">
    <source>
        <dbReference type="Proteomes" id="UP000023772"/>
    </source>
</evidence>
<dbReference type="KEGG" id="dori:FH5T_06240"/>
<dbReference type="OrthoDB" id="9788916at2"/>
<dbReference type="EMBL" id="FOHT01000025">
    <property type="protein sequence ID" value="SET83321.1"/>
    <property type="molecule type" value="Genomic_DNA"/>
</dbReference>
<gene>
    <name evidence="2" type="ORF">FH5T_06240</name>
    <name evidence="3" type="ORF">SAMN05444285_1253</name>
</gene>
<dbReference type="GO" id="GO:1990189">
    <property type="term" value="F:protein N-terminal-serine acetyltransferase activity"/>
    <property type="evidence" value="ECO:0007669"/>
    <property type="project" value="TreeGrafter"/>
</dbReference>
<feature type="domain" description="N-acetyltransferase" evidence="1">
    <location>
        <begin position="22"/>
        <end position="176"/>
    </location>
</feature>
<dbReference type="EMBL" id="CP007451">
    <property type="protein sequence ID" value="AHW59337.1"/>
    <property type="molecule type" value="Genomic_DNA"/>
</dbReference>
<keyword evidence="4" id="KW-1185">Reference proteome</keyword>